<dbReference type="Proteomes" id="UP000053724">
    <property type="component" value="Unassembled WGS sequence"/>
</dbReference>
<organism evidence="2 3">
    <name type="scientific">Vibrio metoecus</name>
    <dbReference type="NCBI Taxonomy" id="1481663"/>
    <lineage>
        <taxon>Bacteria</taxon>
        <taxon>Pseudomonadati</taxon>
        <taxon>Pseudomonadota</taxon>
        <taxon>Gammaproteobacteria</taxon>
        <taxon>Vibrionales</taxon>
        <taxon>Vibrionaceae</taxon>
        <taxon>Vibrio</taxon>
    </lineage>
</organism>
<evidence type="ECO:0000259" key="1">
    <source>
        <dbReference type="Pfam" id="PF02705"/>
    </source>
</evidence>
<dbReference type="EMBL" id="LCUF01000019">
    <property type="protein sequence ID" value="KQA22965.1"/>
    <property type="molecule type" value="Genomic_DNA"/>
</dbReference>
<reference evidence="2 3" key="1">
    <citation type="journal article" date="2015" name="Genome Biol. Evol.">
        <title>The Dynamics of Genetic Interactions between Vibrio metoecus and Vibrio cholerae, Two Close Relatives Co-Occurring in the Environment.</title>
        <authorList>
            <person name="Orata F.D."/>
            <person name="Kirchberger P.C."/>
            <person name="Meheust R."/>
            <person name="Barlow E.J."/>
            <person name="Tarr C.L."/>
            <person name="Boucher Y."/>
        </authorList>
    </citation>
    <scope>NUCLEOTIDE SEQUENCE [LARGE SCALE GENOMIC DNA]</scope>
    <source>
        <strain evidence="2 3">08-2459</strain>
    </source>
</reference>
<evidence type="ECO:0000313" key="2">
    <source>
        <dbReference type="EMBL" id="KQA22965.1"/>
    </source>
</evidence>
<dbReference type="PATRIC" id="fig|1481663.8.peg.1950"/>
<name>A0A0Q0KH68_VIBMT</name>
<protein>
    <recommendedName>
        <fullName evidence="1">K+ potassium transporter integral membrane domain-containing protein</fullName>
    </recommendedName>
</protein>
<evidence type="ECO:0000313" key="3">
    <source>
        <dbReference type="Proteomes" id="UP000053724"/>
    </source>
</evidence>
<accession>A0A0Q0KH68</accession>
<dbReference type="InterPro" id="IPR053951">
    <property type="entry name" value="K_trans_N"/>
</dbReference>
<comment type="caution">
    <text evidence="2">The sequence shown here is derived from an EMBL/GenBank/DDBJ whole genome shotgun (WGS) entry which is preliminary data.</text>
</comment>
<dbReference type="AlphaFoldDB" id="A0A0Q0KH68"/>
<proteinExistence type="predicted"/>
<dbReference type="Pfam" id="PF02705">
    <property type="entry name" value="K_trans"/>
    <property type="match status" value="1"/>
</dbReference>
<feature type="domain" description="K+ potassium transporter integral membrane" evidence="1">
    <location>
        <begin position="12"/>
        <end position="46"/>
    </location>
</feature>
<sequence>MKPAKQTTASLAFLAMGIVYGDIGTSPLYAFKEVFFSHHPLAINPDKYGWGFYLWCFGHLS</sequence>
<gene>
    <name evidence="2" type="ORF">AAY55_13815</name>
</gene>